<comment type="caution">
    <text evidence="1">The sequence shown here is derived from an EMBL/GenBank/DDBJ whole genome shotgun (WGS) entry which is preliminary data.</text>
</comment>
<protein>
    <submittedName>
        <fullName evidence="1">Uncharacterized protein</fullName>
    </submittedName>
</protein>
<name>A0A4U0W1L2_9PEZI</name>
<keyword evidence="2" id="KW-1185">Reference proteome</keyword>
<dbReference type="Proteomes" id="UP000309340">
    <property type="component" value="Unassembled WGS sequence"/>
</dbReference>
<gene>
    <name evidence="1" type="ORF">B0A55_13812</name>
</gene>
<dbReference type="AlphaFoldDB" id="A0A4U0W1L2"/>
<dbReference type="EMBL" id="NAJQ01001598">
    <property type="protein sequence ID" value="TKA56084.1"/>
    <property type="molecule type" value="Genomic_DNA"/>
</dbReference>
<accession>A0A4U0W1L2</accession>
<dbReference type="OrthoDB" id="5427278at2759"/>
<reference evidence="1 2" key="1">
    <citation type="submission" date="2017-03" db="EMBL/GenBank/DDBJ databases">
        <title>Genomes of endolithic fungi from Antarctica.</title>
        <authorList>
            <person name="Coleine C."/>
            <person name="Masonjones S."/>
            <person name="Stajich J.E."/>
        </authorList>
    </citation>
    <scope>NUCLEOTIDE SEQUENCE [LARGE SCALE GENOMIC DNA]</scope>
    <source>
        <strain evidence="1 2">CCFEE 5184</strain>
    </source>
</reference>
<evidence type="ECO:0000313" key="1">
    <source>
        <dbReference type="EMBL" id="TKA56084.1"/>
    </source>
</evidence>
<organism evidence="1 2">
    <name type="scientific">Friedmanniomyces simplex</name>
    <dbReference type="NCBI Taxonomy" id="329884"/>
    <lineage>
        <taxon>Eukaryota</taxon>
        <taxon>Fungi</taxon>
        <taxon>Dikarya</taxon>
        <taxon>Ascomycota</taxon>
        <taxon>Pezizomycotina</taxon>
        <taxon>Dothideomycetes</taxon>
        <taxon>Dothideomycetidae</taxon>
        <taxon>Mycosphaerellales</taxon>
        <taxon>Teratosphaeriaceae</taxon>
        <taxon>Friedmanniomyces</taxon>
    </lineage>
</organism>
<sequence length="156" mass="17486">MRSLTDDDLVYCIIKVLVAPTDVSKVLQNDQYIVSTEQGPSHKRGGPRPWNTRSVTPELDYTTLAMTIDPDSMKHPSRGHLFGSDSSDCDVLLDTTNANGISGVHFQLDLVFGEEQPQMLWIVNMSAEATLEIEQAQLSYGQQRALERGVRYCKRQ</sequence>
<proteinExistence type="predicted"/>
<evidence type="ECO:0000313" key="2">
    <source>
        <dbReference type="Proteomes" id="UP000309340"/>
    </source>
</evidence>